<evidence type="ECO:0000256" key="4">
    <source>
        <dbReference type="ARBA" id="ARBA00022741"/>
    </source>
</evidence>
<dbReference type="PANTHER" id="PTHR30473">
    <property type="entry name" value="PROTEIN PHOH"/>
    <property type="match status" value="1"/>
</dbReference>
<dbReference type="EMBL" id="JBHTBR010000005">
    <property type="protein sequence ID" value="MFC7292411.1"/>
    <property type="molecule type" value="Genomic_DNA"/>
</dbReference>
<dbReference type="InterPro" id="IPR003714">
    <property type="entry name" value="PhoH"/>
</dbReference>
<evidence type="ECO:0000313" key="9">
    <source>
        <dbReference type="Proteomes" id="UP001596492"/>
    </source>
</evidence>
<evidence type="ECO:0000256" key="1">
    <source>
        <dbReference type="ARBA" id="ARBA00004496"/>
    </source>
</evidence>
<keyword evidence="9" id="KW-1185">Reference proteome</keyword>
<gene>
    <name evidence="8" type="ORF">ACFQS8_12340</name>
</gene>
<dbReference type="SUPFAM" id="SSF52540">
    <property type="entry name" value="P-loop containing nucleoside triphosphate hydrolases"/>
    <property type="match status" value="1"/>
</dbReference>
<feature type="domain" description="PhoH-like protein" evidence="7">
    <location>
        <begin position="125"/>
        <end position="330"/>
    </location>
</feature>
<comment type="subcellular location">
    <subcellularLocation>
        <location evidence="1">Cytoplasm</location>
    </subcellularLocation>
</comment>
<keyword evidence="3" id="KW-0963">Cytoplasm</keyword>
<sequence>MSTKKPASKNRSKTANRTTRTFALEDSKRLRDLCGPGHRNLQVLELQLTEFDLKVESQGGEIRIDGEGKGPALAEQALIAFSDRVEAGAEPSAFELEGVIRLVRDDAPTAGAVSGDVIFGLNKPITPQTPGQRAYIQTLRDEEAGLVFGTGPAGTGKTFLAVAVGASELKSGKRERLIVARPAVEAGEKLGFLPGDLEDKVDPYMLPIWDALNELLGAQEVERRKLRKEIEVAPLAFMRGRTLKNAFVIIDEAQNASIPQMKMVLTRLGRGSRMVVTGDPSQTDLPDKSPSGLAHGMRILNGVSGVAQTALTADDIVRHDLVARIVTAYDKDEMKRDG</sequence>
<evidence type="ECO:0000256" key="3">
    <source>
        <dbReference type="ARBA" id="ARBA00022490"/>
    </source>
</evidence>
<dbReference type="InterPro" id="IPR027417">
    <property type="entry name" value="P-loop_NTPase"/>
</dbReference>
<reference evidence="9" key="1">
    <citation type="journal article" date="2019" name="Int. J. Syst. Evol. Microbiol.">
        <title>The Global Catalogue of Microorganisms (GCM) 10K type strain sequencing project: providing services to taxonomists for standard genome sequencing and annotation.</title>
        <authorList>
            <consortium name="The Broad Institute Genomics Platform"/>
            <consortium name="The Broad Institute Genome Sequencing Center for Infectious Disease"/>
            <person name="Wu L."/>
            <person name="Ma J."/>
        </authorList>
    </citation>
    <scope>NUCLEOTIDE SEQUENCE [LARGE SCALE GENOMIC DNA]</scope>
    <source>
        <strain evidence="9">CCUG 51308</strain>
    </source>
</reference>
<evidence type="ECO:0000256" key="6">
    <source>
        <dbReference type="ARBA" id="ARBA00039970"/>
    </source>
</evidence>
<evidence type="ECO:0000256" key="2">
    <source>
        <dbReference type="ARBA" id="ARBA00010393"/>
    </source>
</evidence>
<dbReference type="Proteomes" id="UP001596492">
    <property type="component" value="Unassembled WGS sequence"/>
</dbReference>
<keyword evidence="4" id="KW-0547">Nucleotide-binding</keyword>
<dbReference type="InterPro" id="IPR051451">
    <property type="entry name" value="PhoH2-like"/>
</dbReference>
<evidence type="ECO:0000313" key="8">
    <source>
        <dbReference type="EMBL" id="MFC7292411.1"/>
    </source>
</evidence>
<dbReference type="Pfam" id="PF02562">
    <property type="entry name" value="PhoH"/>
    <property type="match status" value="1"/>
</dbReference>
<dbReference type="PANTHER" id="PTHR30473:SF1">
    <property type="entry name" value="PHOH-LIKE PROTEIN"/>
    <property type="match status" value="1"/>
</dbReference>
<evidence type="ECO:0000256" key="5">
    <source>
        <dbReference type="ARBA" id="ARBA00022840"/>
    </source>
</evidence>
<keyword evidence="5" id="KW-0067">ATP-binding</keyword>
<proteinExistence type="inferred from homology"/>
<accession>A0ABW2INJ9</accession>
<evidence type="ECO:0000259" key="7">
    <source>
        <dbReference type="Pfam" id="PF02562"/>
    </source>
</evidence>
<comment type="similarity">
    <text evidence="2">Belongs to the PhoH family.</text>
</comment>
<dbReference type="RefSeq" id="WP_382167814.1">
    <property type="nucleotide sequence ID" value="NZ_JBHTBR010000005.1"/>
</dbReference>
<comment type="caution">
    <text evidence="8">The sequence shown here is derived from an EMBL/GenBank/DDBJ whole genome shotgun (WGS) entry which is preliminary data.</text>
</comment>
<dbReference type="Gene3D" id="3.40.50.300">
    <property type="entry name" value="P-loop containing nucleotide triphosphate hydrolases"/>
    <property type="match status" value="1"/>
</dbReference>
<organism evidence="8 9">
    <name type="scientific">Hirschia litorea</name>
    <dbReference type="NCBI Taxonomy" id="1199156"/>
    <lineage>
        <taxon>Bacteria</taxon>
        <taxon>Pseudomonadati</taxon>
        <taxon>Pseudomonadota</taxon>
        <taxon>Alphaproteobacteria</taxon>
        <taxon>Hyphomonadales</taxon>
        <taxon>Hyphomonadaceae</taxon>
        <taxon>Hirschia</taxon>
    </lineage>
</organism>
<protein>
    <recommendedName>
        <fullName evidence="6">PhoH-like protein</fullName>
    </recommendedName>
</protein>
<name>A0ABW2INJ9_9PROT</name>